<dbReference type="AlphaFoldDB" id="A0A1E5IMY1"/>
<protein>
    <submittedName>
        <fullName evidence="1">Uncharacterized protein</fullName>
    </submittedName>
</protein>
<comment type="caution">
    <text evidence="1">The sequence shown here is derived from an EMBL/GenBank/DDBJ whole genome shotgun (WGS) entry which is preliminary data.</text>
</comment>
<evidence type="ECO:0000313" key="2">
    <source>
        <dbReference type="Proteomes" id="UP000095237"/>
    </source>
</evidence>
<organism evidence="1 2">
    <name type="scientific">Endomicrobium trichonymphae</name>
    <dbReference type="NCBI Taxonomy" id="1408204"/>
    <lineage>
        <taxon>Bacteria</taxon>
        <taxon>Pseudomonadati</taxon>
        <taxon>Elusimicrobiota</taxon>
        <taxon>Endomicrobiia</taxon>
        <taxon>Endomicrobiales</taxon>
        <taxon>Endomicrobiaceae</taxon>
        <taxon>Candidatus Endomicrobiellum</taxon>
    </lineage>
</organism>
<gene>
    <name evidence="1" type="ORF">ATZ36_12640</name>
</gene>
<sequence>MKKQYKYPVIVVNCNVKVNFYLASRCQIDVIVAQVEIIPTVLLCFPVVFLSGLCGKAFL</sequence>
<dbReference type="EMBL" id="LNVX01000062">
    <property type="protein sequence ID" value="OEG71804.1"/>
    <property type="molecule type" value="Genomic_DNA"/>
</dbReference>
<dbReference type="Proteomes" id="UP000095237">
    <property type="component" value="Unassembled WGS sequence"/>
</dbReference>
<evidence type="ECO:0000313" key="1">
    <source>
        <dbReference type="EMBL" id="OEG71804.1"/>
    </source>
</evidence>
<reference evidence="1 2" key="1">
    <citation type="submission" date="2015-11" db="EMBL/GenBank/DDBJ databases">
        <title>Evidence for parallel genomic evolution in an endosymbiosis of termite gut flagellates.</title>
        <authorList>
            <person name="Zheng H."/>
        </authorList>
    </citation>
    <scope>NUCLEOTIDE SEQUENCE [LARGE SCALE GENOMIC DNA]</scope>
    <source>
        <strain evidence="1 2">CET450</strain>
    </source>
</reference>
<keyword evidence="2" id="KW-1185">Reference proteome</keyword>
<accession>A0A1E5IMY1</accession>
<name>A0A1E5IMY1_ENDTX</name>
<proteinExistence type="predicted"/>